<sequence>MSGYVAIAGDAINWFWSFRDYGIKELSKAFVDDSEPPKRLTELKRENWVLWGFHSREDYRKLSEWVRSYNVLNVVMVANSIAGLSKRGVIGFGKVSNDMLIGEVRWDYWPKPPKGHGKWDYKFYIEVEAIIPEVINNASVLKSLNKTLFTYDIPSDTLAEIIRKCSSYVVTLIPSNITQGSSFLIKEEEYNLLKDIALDRWGVTGLRVKRLKVNLEDILKVVERYGLYYPRDVLVNALAALRSGKHLLLMGAPATGKSMLAKVLAEALGYELYACTASSAWTRYDFIGGPVLGENGRLEWRSGHLLKALARHFELEERGGGVLLLIEELNRAEADKVLAEFFTMFPSSNYRDWKFPEGLAKEILSFKTREDALDEDAKRLLEYLERSNYMIPGGFRVIATVNSFDRAYLFTLGYALQRRFVVLEIFPPNNPEDEIRAIIEQFRRKNIHVDDVVK</sequence>
<reference evidence="2 3" key="1">
    <citation type="submission" date="2018-06" db="EMBL/GenBank/DDBJ databases">
        <title>Extensive metabolic versatility and redundancy in microbially diverse, dynamic hydrothermal sediments.</title>
        <authorList>
            <person name="Dombrowski N."/>
            <person name="Teske A."/>
            <person name="Baker B.J."/>
        </authorList>
    </citation>
    <scope>NUCLEOTIDE SEQUENCE [LARGE SCALE GENOMIC DNA]</scope>
    <source>
        <strain evidence="2">B66_G16</strain>
    </source>
</reference>
<dbReference type="Proteomes" id="UP000278475">
    <property type="component" value="Unassembled WGS sequence"/>
</dbReference>
<evidence type="ECO:0000313" key="3">
    <source>
        <dbReference type="Proteomes" id="UP000278475"/>
    </source>
</evidence>
<name>A0A497EPK4_9CREN</name>
<evidence type="ECO:0000313" key="2">
    <source>
        <dbReference type="EMBL" id="RLE49285.1"/>
    </source>
</evidence>
<dbReference type="PANTHER" id="PTHR37291:SF1">
    <property type="entry name" value="TYPE IV METHYL-DIRECTED RESTRICTION ENZYME ECOKMCRB SUBUNIT"/>
    <property type="match status" value="1"/>
</dbReference>
<dbReference type="SUPFAM" id="SSF52540">
    <property type="entry name" value="P-loop containing nucleoside triphosphate hydrolases"/>
    <property type="match status" value="1"/>
</dbReference>
<dbReference type="InterPro" id="IPR011704">
    <property type="entry name" value="ATPase_dyneun-rel_AAA"/>
</dbReference>
<dbReference type="GO" id="GO:0005524">
    <property type="term" value="F:ATP binding"/>
    <property type="evidence" value="ECO:0007669"/>
    <property type="project" value="InterPro"/>
</dbReference>
<accession>A0A497EPK4</accession>
<dbReference type="PANTHER" id="PTHR37291">
    <property type="entry name" value="5-METHYLCYTOSINE-SPECIFIC RESTRICTION ENZYME B"/>
    <property type="match status" value="1"/>
</dbReference>
<protein>
    <recommendedName>
        <fullName evidence="1">ATPase dynein-related AAA domain-containing protein</fullName>
    </recommendedName>
</protein>
<proteinExistence type="predicted"/>
<dbReference type="EMBL" id="QMQV01000042">
    <property type="protein sequence ID" value="RLE49285.1"/>
    <property type="molecule type" value="Genomic_DNA"/>
</dbReference>
<comment type="caution">
    <text evidence="2">The sequence shown here is derived from an EMBL/GenBank/DDBJ whole genome shotgun (WGS) entry which is preliminary data.</text>
</comment>
<gene>
    <name evidence="2" type="ORF">DRJ31_05415</name>
</gene>
<dbReference type="GO" id="GO:0016887">
    <property type="term" value="F:ATP hydrolysis activity"/>
    <property type="evidence" value="ECO:0007669"/>
    <property type="project" value="InterPro"/>
</dbReference>
<dbReference type="Gene3D" id="3.40.50.300">
    <property type="entry name" value="P-loop containing nucleotide triphosphate hydrolases"/>
    <property type="match status" value="1"/>
</dbReference>
<feature type="non-terminal residue" evidence="2">
    <location>
        <position position="454"/>
    </location>
</feature>
<feature type="domain" description="ATPase dynein-related AAA" evidence="1">
    <location>
        <begin position="246"/>
        <end position="420"/>
    </location>
</feature>
<evidence type="ECO:0000259" key="1">
    <source>
        <dbReference type="Pfam" id="PF07728"/>
    </source>
</evidence>
<dbReference type="InterPro" id="IPR027417">
    <property type="entry name" value="P-loop_NTPase"/>
</dbReference>
<dbReference type="AlphaFoldDB" id="A0A497EPK4"/>
<organism evidence="2 3">
    <name type="scientific">Thermoproteota archaeon</name>
    <dbReference type="NCBI Taxonomy" id="2056631"/>
    <lineage>
        <taxon>Archaea</taxon>
        <taxon>Thermoproteota</taxon>
    </lineage>
</organism>
<dbReference type="Pfam" id="PF07728">
    <property type="entry name" value="AAA_5"/>
    <property type="match status" value="1"/>
</dbReference>
<dbReference type="InterPro" id="IPR052934">
    <property type="entry name" value="Methyl-DNA_Rec/Restrict_Enz"/>
</dbReference>